<keyword evidence="8" id="KW-1185">Reference proteome</keyword>
<dbReference type="PANTHER" id="PTHR31760:SF0">
    <property type="entry name" value="S-ADENOSYL-L-METHIONINE-DEPENDENT METHYLTRANSFERASES SUPERFAMILY PROTEIN"/>
    <property type="match status" value="1"/>
</dbReference>
<keyword evidence="3 6" id="KW-0489">Methyltransferase</keyword>
<feature type="binding site" evidence="6">
    <location>
        <position position="132"/>
    </location>
    <ligand>
        <name>S-adenosyl-L-methionine</name>
        <dbReference type="ChEBI" id="CHEBI:59789"/>
    </ligand>
</feature>
<reference evidence="7 8" key="1">
    <citation type="submission" date="2016-10" db="EMBL/GenBank/DDBJ databases">
        <authorList>
            <person name="de Groot N.N."/>
        </authorList>
    </citation>
    <scope>NUCLEOTIDE SEQUENCE [LARGE SCALE GENOMIC DNA]</scope>
    <source>
        <strain evidence="7 8">DSM 29619</strain>
    </source>
</reference>
<dbReference type="NCBIfam" id="TIGR00138">
    <property type="entry name" value="rsmG_gidB"/>
    <property type="match status" value="1"/>
</dbReference>
<dbReference type="Pfam" id="PF02527">
    <property type="entry name" value="GidB"/>
    <property type="match status" value="1"/>
</dbReference>
<dbReference type="Proteomes" id="UP000231644">
    <property type="component" value="Unassembled WGS sequence"/>
</dbReference>
<feature type="binding site" evidence="6">
    <location>
        <position position="64"/>
    </location>
    <ligand>
        <name>S-adenosyl-L-methionine</name>
        <dbReference type="ChEBI" id="CHEBI:59789"/>
    </ligand>
</feature>
<dbReference type="HAMAP" id="MF_00074">
    <property type="entry name" value="16SrRNA_methyltr_G"/>
    <property type="match status" value="1"/>
</dbReference>
<dbReference type="SUPFAM" id="SSF53335">
    <property type="entry name" value="S-adenosyl-L-methionine-dependent methyltransferases"/>
    <property type="match status" value="1"/>
</dbReference>
<organism evidence="7 8">
    <name type="scientific">Pseudooceanicola nitratireducens</name>
    <dbReference type="NCBI Taxonomy" id="517719"/>
    <lineage>
        <taxon>Bacteria</taxon>
        <taxon>Pseudomonadati</taxon>
        <taxon>Pseudomonadota</taxon>
        <taxon>Alphaproteobacteria</taxon>
        <taxon>Rhodobacterales</taxon>
        <taxon>Paracoccaceae</taxon>
        <taxon>Pseudooceanicola</taxon>
    </lineage>
</organism>
<comment type="function">
    <text evidence="6">Specifically methylates the N7 position of guanine in position 527 of 16S rRNA.</text>
</comment>
<dbReference type="AlphaFoldDB" id="A0A1I1H970"/>
<evidence type="ECO:0000313" key="8">
    <source>
        <dbReference type="Proteomes" id="UP000231644"/>
    </source>
</evidence>
<comment type="subcellular location">
    <subcellularLocation>
        <location evidence="6">Cytoplasm</location>
    </subcellularLocation>
</comment>
<comment type="catalytic activity">
    <reaction evidence="6">
        <text>guanosine(527) in 16S rRNA + S-adenosyl-L-methionine = N(7)-methylguanosine(527) in 16S rRNA + S-adenosyl-L-homocysteine</text>
        <dbReference type="Rhea" id="RHEA:42732"/>
        <dbReference type="Rhea" id="RHEA-COMP:10209"/>
        <dbReference type="Rhea" id="RHEA-COMP:10210"/>
        <dbReference type="ChEBI" id="CHEBI:57856"/>
        <dbReference type="ChEBI" id="CHEBI:59789"/>
        <dbReference type="ChEBI" id="CHEBI:74269"/>
        <dbReference type="ChEBI" id="CHEBI:74480"/>
        <dbReference type="EC" id="2.1.1.170"/>
    </reaction>
</comment>
<dbReference type="InterPro" id="IPR029063">
    <property type="entry name" value="SAM-dependent_MTases_sf"/>
</dbReference>
<keyword evidence="4 6" id="KW-0808">Transferase</keyword>
<dbReference type="PANTHER" id="PTHR31760">
    <property type="entry name" value="S-ADENOSYL-L-METHIONINE-DEPENDENT METHYLTRANSFERASES SUPERFAMILY PROTEIN"/>
    <property type="match status" value="1"/>
</dbReference>
<protein>
    <recommendedName>
        <fullName evidence="6">Ribosomal RNA small subunit methyltransferase G</fullName>
        <ecNumber evidence="6">2.1.1.170</ecNumber>
    </recommendedName>
    <alternativeName>
        <fullName evidence="6">16S rRNA 7-methylguanosine methyltransferase</fullName>
        <shortName evidence="6">16S rRNA m7G methyltransferase</shortName>
    </alternativeName>
</protein>
<dbReference type="STRING" id="517719.SAMN05421762_0163"/>
<proteinExistence type="inferred from homology"/>
<accession>A0A1I1H970</accession>
<comment type="caution">
    <text evidence="6">Lacks conserved residue(s) required for the propagation of feature annotation.</text>
</comment>
<dbReference type="EC" id="2.1.1.170" evidence="6"/>
<evidence type="ECO:0000256" key="2">
    <source>
        <dbReference type="ARBA" id="ARBA00022552"/>
    </source>
</evidence>
<evidence type="ECO:0000256" key="4">
    <source>
        <dbReference type="ARBA" id="ARBA00022679"/>
    </source>
</evidence>
<dbReference type="EMBL" id="FOLX01000001">
    <property type="protein sequence ID" value="SFC20306.1"/>
    <property type="molecule type" value="Genomic_DNA"/>
</dbReference>
<dbReference type="InterPro" id="IPR003682">
    <property type="entry name" value="rRNA_ssu_MeTfrase_G"/>
</dbReference>
<dbReference type="PIRSF" id="PIRSF003078">
    <property type="entry name" value="GidB"/>
    <property type="match status" value="1"/>
</dbReference>
<keyword evidence="5 6" id="KW-0949">S-adenosyl-L-methionine</keyword>
<feature type="binding site" evidence="6">
    <location>
        <position position="69"/>
    </location>
    <ligand>
        <name>S-adenosyl-L-methionine</name>
        <dbReference type="ChEBI" id="CHEBI:59789"/>
    </ligand>
</feature>
<sequence length="199" mass="22086">MLDNVSRETLDKLEHYADLLAKWNPRINIVAKSTIGEAWTRHIVDSAQVFAASDKQDGQWLDMGSGGGFPGLVCAIIAAEKSPDLKFTLVDSDQRKCAFLRNVARETGTQVTVIAKRLEQIDPVNADVISARALASLSDLLPFAKRHGNQAATVLFQKGRNWQAEVAEASRDWRFQHEVLPSTTDPEAVILRIKELEHV</sequence>
<dbReference type="GO" id="GO:0005829">
    <property type="term" value="C:cytosol"/>
    <property type="evidence" value="ECO:0007669"/>
    <property type="project" value="TreeGrafter"/>
</dbReference>
<evidence type="ECO:0000256" key="6">
    <source>
        <dbReference type="HAMAP-Rule" id="MF_00074"/>
    </source>
</evidence>
<dbReference type="OrthoDB" id="9808773at2"/>
<dbReference type="Gene3D" id="3.40.50.150">
    <property type="entry name" value="Vaccinia Virus protein VP39"/>
    <property type="match status" value="1"/>
</dbReference>
<evidence type="ECO:0000256" key="1">
    <source>
        <dbReference type="ARBA" id="ARBA00022490"/>
    </source>
</evidence>
<dbReference type="RefSeq" id="WP_093449070.1">
    <property type="nucleotide sequence ID" value="NZ_FNZG01000002.1"/>
</dbReference>
<feature type="binding site" evidence="6">
    <location>
        <begin position="118"/>
        <end position="119"/>
    </location>
    <ligand>
        <name>S-adenosyl-L-methionine</name>
        <dbReference type="ChEBI" id="CHEBI:59789"/>
    </ligand>
</feature>
<evidence type="ECO:0000256" key="3">
    <source>
        <dbReference type="ARBA" id="ARBA00022603"/>
    </source>
</evidence>
<evidence type="ECO:0000313" key="7">
    <source>
        <dbReference type="EMBL" id="SFC20306.1"/>
    </source>
</evidence>
<dbReference type="GO" id="GO:0070043">
    <property type="term" value="F:rRNA (guanine-N7-)-methyltransferase activity"/>
    <property type="evidence" value="ECO:0007669"/>
    <property type="project" value="UniProtKB-UniRule"/>
</dbReference>
<keyword evidence="2 6" id="KW-0698">rRNA processing</keyword>
<evidence type="ECO:0000256" key="5">
    <source>
        <dbReference type="ARBA" id="ARBA00022691"/>
    </source>
</evidence>
<gene>
    <name evidence="6" type="primary">rsmG</name>
    <name evidence="7" type="ORF">SAMN05421762_0163</name>
</gene>
<keyword evidence="1 6" id="KW-0963">Cytoplasm</keyword>
<comment type="similarity">
    <text evidence="6">Belongs to the methyltransferase superfamily. RNA methyltransferase RsmG family.</text>
</comment>
<name>A0A1I1H970_9RHOB</name>